<evidence type="ECO:0000256" key="6">
    <source>
        <dbReference type="ARBA" id="ARBA00022737"/>
    </source>
</evidence>
<feature type="repeat" description="TPR" evidence="8">
    <location>
        <begin position="127"/>
        <end position="160"/>
    </location>
</feature>
<dbReference type="InterPro" id="IPR011990">
    <property type="entry name" value="TPR-like_helical_dom_sf"/>
</dbReference>
<feature type="region of interest" description="Disordered" evidence="9">
    <location>
        <begin position="1"/>
        <end position="21"/>
    </location>
</feature>
<feature type="domain" description="O-GlcNAc transferase C-terminal" evidence="10">
    <location>
        <begin position="310"/>
        <end position="462"/>
    </location>
</feature>
<dbReference type="PANTHER" id="PTHR44835">
    <property type="entry name" value="UDP-N-ACETYLGLUCOSAMINE--PEPTIDE N-ACETYLGLUCOSAMINYLTRANSFERASE SPINDLY-RELATED"/>
    <property type="match status" value="1"/>
</dbReference>
<feature type="repeat" description="TPR" evidence="8">
    <location>
        <begin position="195"/>
        <end position="228"/>
    </location>
</feature>
<comment type="pathway">
    <text evidence="1">Protein modification; protein glycosylation.</text>
</comment>
<dbReference type="SUPFAM" id="SSF53756">
    <property type="entry name" value="UDP-Glycosyltransferase/glycogen phosphorylase"/>
    <property type="match status" value="1"/>
</dbReference>
<dbReference type="AlphaFoldDB" id="A0A7C4RUE6"/>
<dbReference type="EMBL" id="DSUH01000358">
    <property type="protein sequence ID" value="HGU34243.1"/>
    <property type="molecule type" value="Genomic_DNA"/>
</dbReference>
<evidence type="ECO:0000256" key="5">
    <source>
        <dbReference type="ARBA" id="ARBA00022679"/>
    </source>
</evidence>
<dbReference type="SUPFAM" id="SSF48452">
    <property type="entry name" value="TPR-like"/>
    <property type="match status" value="1"/>
</dbReference>
<evidence type="ECO:0000256" key="3">
    <source>
        <dbReference type="ARBA" id="ARBA00011970"/>
    </source>
</evidence>
<sequence>MFGMRLNPMKKAKTKHLPKGSGKDIEKRLYRALEAHKAGRLDEAWEDYRRILSVNPAHPDALHLSGMILYARKQFERAVDLIQRAIRLKPNEPMFYYNLGATLHELGCWEEAEAAYRKALSLRPDYAEVYSNLGNTLKSKGKFTEAIASLKRAIELKPDFADAYCNLGAALAAMDATQEAEACYQKALAFQPRSLQTWHNYGNLFRDRDRFAEAHMCFKTALEIDPSRPESLNNLGQILMLQGDAVESLRYVKAAWDLKPDYWAAGSNWLLGLHYPGTVSEEDIFSAHRQWAKRVMDAYPVVTTAYDCSQRADDRIHIGYVSADFRTHSVAYFIEPILTHHDRSRFHITAYSDTEKEDETTDRLRGLVDSWKQTSYMKDETLIETIRRDGIDILVDLGGHTAGNRLVMFARKPAPIQVTYIGYPDTTGLDTMDYRITDAWADPPGMTDLWHTETLVRLKSGFLCYRPSDHAPEVGASPFDANGYITFGSFNNLAKVSDTILHAWAKILALVPNSRLLLKARPLKDPQVCENVLQRLQRVGIDPHRVVLQGALSHKEHLARYGEVDIALDTFPYHGTTTTFEALWMGVPVVTASGKTHVSRVGCSILHRIGMEELIASSLDAYVAKATELALDTRRLVLLRQGMRHRIRASTLIDGRSVTGSLEEAYLWMMENRKEGR</sequence>
<dbReference type="EC" id="2.4.1.255" evidence="3"/>
<keyword evidence="5" id="KW-0808">Transferase</keyword>
<evidence type="ECO:0000256" key="7">
    <source>
        <dbReference type="ARBA" id="ARBA00022803"/>
    </source>
</evidence>
<evidence type="ECO:0000256" key="8">
    <source>
        <dbReference type="PROSITE-ProRule" id="PRU00339"/>
    </source>
</evidence>
<keyword evidence="4" id="KW-0328">Glycosyltransferase</keyword>
<accession>A0A7C4RUE6</accession>
<dbReference type="Gene3D" id="3.40.50.2000">
    <property type="entry name" value="Glycogen Phosphorylase B"/>
    <property type="match status" value="1"/>
</dbReference>
<dbReference type="PROSITE" id="PS50293">
    <property type="entry name" value="TPR_REGION"/>
    <property type="match status" value="2"/>
</dbReference>
<feature type="compositionally biased region" description="Basic residues" evidence="9">
    <location>
        <begin position="8"/>
        <end position="18"/>
    </location>
</feature>
<dbReference type="InterPro" id="IPR029489">
    <property type="entry name" value="OGT/SEC/SPY_C"/>
</dbReference>
<name>A0A7C4RUE6_9BACT</name>
<feature type="repeat" description="TPR" evidence="8">
    <location>
        <begin position="93"/>
        <end position="126"/>
    </location>
</feature>
<evidence type="ECO:0000313" key="11">
    <source>
        <dbReference type="EMBL" id="HGU34243.1"/>
    </source>
</evidence>
<proteinExistence type="inferred from homology"/>
<dbReference type="SMART" id="SM00028">
    <property type="entry name" value="TPR"/>
    <property type="match status" value="7"/>
</dbReference>
<dbReference type="Gene3D" id="3.40.50.11380">
    <property type="match status" value="1"/>
</dbReference>
<protein>
    <recommendedName>
        <fullName evidence="3">protein O-GlcNAc transferase</fullName>
        <ecNumber evidence="3">2.4.1.255</ecNumber>
    </recommendedName>
</protein>
<dbReference type="Pfam" id="PF13432">
    <property type="entry name" value="TPR_16"/>
    <property type="match status" value="1"/>
</dbReference>
<comment type="caution">
    <text evidence="11">The sequence shown here is derived from an EMBL/GenBank/DDBJ whole genome shotgun (WGS) entry which is preliminary data.</text>
</comment>
<dbReference type="InterPro" id="IPR051939">
    <property type="entry name" value="Glycosyltr_41/O-GlcNAc_trsf"/>
</dbReference>
<evidence type="ECO:0000256" key="9">
    <source>
        <dbReference type="SAM" id="MobiDB-lite"/>
    </source>
</evidence>
<dbReference type="PROSITE" id="PS50005">
    <property type="entry name" value="TPR"/>
    <property type="match status" value="5"/>
</dbReference>
<feature type="repeat" description="TPR" evidence="8">
    <location>
        <begin position="59"/>
        <end position="92"/>
    </location>
</feature>
<feature type="repeat" description="TPR" evidence="8">
    <location>
        <begin position="161"/>
        <end position="194"/>
    </location>
</feature>
<organism evidence="11">
    <name type="scientific">Desulfatirhabdium butyrativorans</name>
    <dbReference type="NCBI Taxonomy" id="340467"/>
    <lineage>
        <taxon>Bacteria</taxon>
        <taxon>Pseudomonadati</taxon>
        <taxon>Thermodesulfobacteriota</taxon>
        <taxon>Desulfobacteria</taxon>
        <taxon>Desulfobacterales</taxon>
        <taxon>Desulfatirhabdiaceae</taxon>
        <taxon>Desulfatirhabdium</taxon>
    </lineage>
</organism>
<evidence type="ECO:0000256" key="2">
    <source>
        <dbReference type="ARBA" id="ARBA00005386"/>
    </source>
</evidence>
<dbReference type="Gene3D" id="1.25.40.10">
    <property type="entry name" value="Tetratricopeptide repeat domain"/>
    <property type="match status" value="3"/>
</dbReference>
<evidence type="ECO:0000256" key="4">
    <source>
        <dbReference type="ARBA" id="ARBA00022676"/>
    </source>
</evidence>
<feature type="domain" description="O-GlcNAc transferase C-terminal" evidence="10">
    <location>
        <begin position="484"/>
        <end position="659"/>
    </location>
</feature>
<dbReference type="Pfam" id="PF13844">
    <property type="entry name" value="Glyco_transf_41"/>
    <property type="match status" value="2"/>
</dbReference>
<dbReference type="GO" id="GO:0097363">
    <property type="term" value="F:protein O-acetylglucosaminyltransferase activity"/>
    <property type="evidence" value="ECO:0007669"/>
    <property type="project" value="UniProtKB-EC"/>
</dbReference>
<dbReference type="PANTHER" id="PTHR44835:SF1">
    <property type="entry name" value="PROTEIN O-GLCNAC TRANSFERASE"/>
    <property type="match status" value="1"/>
</dbReference>
<evidence type="ECO:0000259" key="10">
    <source>
        <dbReference type="Pfam" id="PF13844"/>
    </source>
</evidence>
<evidence type="ECO:0000256" key="1">
    <source>
        <dbReference type="ARBA" id="ARBA00004922"/>
    </source>
</evidence>
<dbReference type="Pfam" id="PF13414">
    <property type="entry name" value="TPR_11"/>
    <property type="match status" value="2"/>
</dbReference>
<reference evidence="11" key="1">
    <citation type="journal article" date="2020" name="mSystems">
        <title>Genome- and Community-Level Interaction Insights into Carbon Utilization and Element Cycling Functions of Hydrothermarchaeota in Hydrothermal Sediment.</title>
        <authorList>
            <person name="Zhou Z."/>
            <person name="Liu Y."/>
            <person name="Xu W."/>
            <person name="Pan J."/>
            <person name="Luo Z.H."/>
            <person name="Li M."/>
        </authorList>
    </citation>
    <scope>NUCLEOTIDE SEQUENCE [LARGE SCALE GENOMIC DNA]</scope>
    <source>
        <strain evidence="11">SpSt-477</strain>
    </source>
</reference>
<dbReference type="InterPro" id="IPR019734">
    <property type="entry name" value="TPR_rpt"/>
</dbReference>
<keyword evidence="7 8" id="KW-0802">TPR repeat</keyword>
<gene>
    <name evidence="11" type="ORF">ENS29_15570</name>
</gene>
<keyword evidence="6" id="KW-0677">Repeat</keyword>
<dbReference type="Pfam" id="PF00515">
    <property type="entry name" value="TPR_1"/>
    <property type="match status" value="1"/>
</dbReference>
<comment type="similarity">
    <text evidence="2">Belongs to the glycosyltransferase 41 family. O-GlcNAc transferase subfamily.</text>
</comment>